<dbReference type="AlphaFoldDB" id="A0A0V1BN82"/>
<keyword evidence="2" id="KW-1185">Reference proteome</keyword>
<dbReference type="EMBL" id="JYDH01000023">
    <property type="protein sequence ID" value="KRY38709.1"/>
    <property type="molecule type" value="Genomic_DNA"/>
</dbReference>
<protein>
    <submittedName>
        <fullName evidence="1">Uncharacterized protein</fullName>
    </submittedName>
</protein>
<accession>A0A0V1BN82</accession>
<sequence length="136" mass="15475">MGACPGNCREGNWKCLLRPTPDILPGNGSRQMARVNGRIFPCVTAFRSFLLSLAEPLITRKIKLYYSTNTQTAQNTRTLFSDFFVTELPRHFRVRLAVVRPANQVSLGLRVRSAIRYTCDWRSILTTSRQRPAVSE</sequence>
<comment type="caution">
    <text evidence="1">The sequence shown here is derived from an EMBL/GenBank/DDBJ whole genome shotgun (WGS) entry which is preliminary data.</text>
</comment>
<evidence type="ECO:0000313" key="2">
    <source>
        <dbReference type="Proteomes" id="UP000054776"/>
    </source>
</evidence>
<reference evidence="1 2" key="1">
    <citation type="submission" date="2015-01" db="EMBL/GenBank/DDBJ databases">
        <title>Evolution of Trichinella species and genotypes.</title>
        <authorList>
            <person name="Korhonen P.K."/>
            <person name="Edoardo P."/>
            <person name="Giuseppe L.R."/>
            <person name="Gasser R.B."/>
        </authorList>
    </citation>
    <scope>NUCLEOTIDE SEQUENCE [LARGE SCALE GENOMIC DNA]</scope>
    <source>
        <strain evidence="1">ISS3</strain>
    </source>
</reference>
<name>A0A0V1BN82_TRISP</name>
<proteinExistence type="predicted"/>
<organism evidence="1 2">
    <name type="scientific">Trichinella spiralis</name>
    <name type="common">Trichina worm</name>
    <dbReference type="NCBI Taxonomy" id="6334"/>
    <lineage>
        <taxon>Eukaryota</taxon>
        <taxon>Metazoa</taxon>
        <taxon>Ecdysozoa</taxon>
        <taxon>Nematoda</taxon>
        <taxon>Enoplea</taxon>
        <taxon>Dorylaimia</taxon>
        <taxon>Trichinellida</taxon>
        <taxon>Trichinellidae</taxon>
        <taxon>Trichinella</taxon>
    </lineage>
</organism>
<dbReference type="InParanoid" id="A0A0V1BN82"/>
<gene>
    <name evidence="1" type="primary">K02A2.6</name>
    <name evidence="1" type="ORF">T01_3056</name>
</gene>
<dbReference type="Proteomes" id="UP000054776">
    <property type="component" value="Unassembled WGS sequence"/>
</dbReference>
<evidence type="ECO:0000313" key="1">
    <source>
        <dbReference type="EMBL" id="KRY38709.1"/>
    </source>
</evidence>